<dbReference type="InterPro" id="IPR034193">
    <property type="entry name" value="PCSK9_ProteinaseK-like"/>
</dbReference>
<dbReference type="SUPFAM" id="SSF49785">
    <property type="entry name" value="Galactose-binding domain-like"/>
    <property type="match status" value="1"/>
</dbReference>
<dbReference type="PROSITE" id="PS51892">
    <property type="entry name" value="SUBTILASE"/>
    <property type="match status" value="1"/>
</dbReference>
<evidence type="ECO:0000259" key="8">
    <source>
        <dbReference type="PROSITE" id="PS51829"/>
    </source>
</evidence>
<keyword evidence="7" id="KW-0732">Signal</keyword>
<feature type="active site" description="Charge relay system" evidence="5 6">
    <location>
        <position position="186"/>
    </location>
</feature>
<sequence length="514" mass="51202">MTRRHHRIAAAIGVAATAAIAAAALGSTPAHAEGDILGADAPGAIDGKYIVTLDEDLSKAGATDLLAEHDASIDDSFSSIEGFAVSMSEADAKQLAANPAIDYVAQDAKVSMSGTQTDATWGLDRIDQTETAGDGSYTYPDSAGSGVTAYIVDTGADLDHPDFGGRMSSGFDAVDNDDDASDCQGHGTHVAGTVGGDTYGVAKKANLVAVRVLDCNGSGTTAGVIAGIDWVAKNAQKPAVANMSLGGGVDQALNDAVTAAIDAGVTFAVAAGNDSGADACDGSPGSTEAALTVGATDSGDARADFSNIGSCVDVFAPGVDITSAWLDGGTNTISGTSMATPHVAGVAALHLGETPDATPAQVGEAITGNALKDKVTDPGTGSPNLLLNTEYLNGGGGDPGEPGECRAASAESVSIEDGATVESPVSVNCDGEATAVSVNVDITHTYRGDLLIELVDPAGNTHVLKENDAFDNAENVKETFSVTGSGAASGTWTLRVTDAYAGDSGTLNSWGLNA</sequence>
<dbReference type="eggNOG" id="COG1404">
    <property type="taxonomic scope" value="Bacteria"/>
</dbReference>
<feature type="chain" id="PRO_5003049504" evidence="7">
    <location>
        <begin position="33"/>
        <end position="514"/>
    </location>
</feature>
<dbReference type="Pfam" id="PF05922">
    <property type="entry name" value="Inhibitor_I9"/>
    <property type="match status" value="1"/>
</dbReference>
<organism evidence="9 10">
    <name type="scientific">Stackebrandtia nassauensis (strain DSM 44728 / CIP 108903 / NRRL B-16338 / NBRC 102104 / LLR-40K-21)</name>
    <dbReference type="NCBI Taxonomy" id="446470"/>
    <lineage>
        <taxon>Bacteria</taxon>
        <taxon>Bacillati</taxon>
        <taxon>Actinomycetota</taxon>
        <taxon>Actinomycetes</taxon>
        <taxon>Glycomycetales</taxon>
        <taxon>Glycomycetaceae</taxon>
        <taxon>Stackebrandtia</taxon>
    </lineage>
</organism>
<dbReference type="PRINTS" id="PR00723">
    <property type="entry name" value="SUBTILISIN"/>
</dbReference>
<keyword evidence="2 6" id="KW-0645">Protease</keyword>
<dbReference type="InterPro" id="IPR015500">
    <property type="entry name" value="Peptidase_S8_subtilisin-rel"/>
</dbReference>
<dbReference type="InterPro" id="IPR002884">
    <property type="entry name" value="P_dom"/>
</dbReference>
<dbReference type="KEGG" id="sna:Snas_1559"/>
<dbReference type="RefSeq" id="WP_013016833.1">
    <property type="nucleotide sequence ID" value="NC_013947.1"/>
</dbReference>
<keyword evidence="10" id="KW-1185">Reference proteome</keyword>
<dbReference type="InterPro" id="IPR000209">
    <property type="entry name" value="Peptidase_S8/S53_dom"/>
</dbReference>
<dbReference type="InterPro" id="IPR050131">
    <property type="entry name" value="Peptidase_S8_subtilisin-like"/>
</dbReference>
<evidence type="ECO:0000313" key="9">
    <source>
        <dbReference type="EMBL" id="ADD41262.1"/>
    </source>
</evidence>
<dbReference type="Proteomes" id="UP000000844">
    <property type="component" value="Chromosome"/>
</dbReference>
<dbReference type="InterPro" id="IPR010259">
    <property type="entry name" value="S8pro/Inhibitor_I9"/>
</dbReference>
<dbReference type="SUPFAM" id="SSF54897">
    <property type="entry name" value="Protease propeptides/inhibitors"/>
    <property type="match status" value="1"/>
</dbReference>
<evidence type="ECO:0000256" key="3">
    <source>
        <dbReference type="ARBA" id="ARBA00022801"/>
    </source>
</evidence>
<dbReference type="PROSITE" id="PS00138">
    <property type="entry name" value="SUBTILASE_SER"/>
    <property type="match status" value="1"/>
</dbReference>
<dbReference type="GO" id="GO:0006508">
    <property type="term" value="P:proteolysis"/>
    <property type="evidence" value="ECO:0007669"/>
    <property type="project" value="UniProtKB-KW"/>
</dbReference>
<dbReference type="PANTHER" id="PTHR43806:SF11">
    <property type="entry name" value="CEREVISIN-RELATED"/>
    <property type="match status" value="1"/>
</dbReference>
<dbReference type="PROSITE" id="PS00137">
    <property type="entry name" value="SUBTILASE_HIS"/>
    <property type="match status" value="1"/>
</dbReference>
<dbReference type="CDD" id="cd04077">
    <property type="entry name" value="Peptidases_S8_PCSK9_ProteinaseK_like"/>
    <property type="match status" value="1"/>
</dbReference>
<dbReference type="HOGENOM" id="CLU_011263_1_7_11"/>
<feature type="active site" description="Charge relay system" evidence="5 6">
    <location>
        <position position="337"/>
    </location>
</feature>
<dbReference type="Gene3D" id="3.30.70.80">
    <property type="entry name" value="Peptidase S8 propeptide/proteinase inhibitor I9"/>
    <property type="match status" value="1"/>
</dbReference>
<dbReference type="GO" id="GO:0004252">
    <property type="term" value="F:serine-type endopeptidase activity"/>
    <property type="evidence" value="ECO:0007669"/>
    <property type="project" value="UniProtKB-UniRule"/>
</dbReference>
<dbReference type="PROSITE" id="PS51829">
    <property type="entry name" value="P_HOMO_B"/>
    <property type="match status" value="1"/>
</dbReference>
<feature type="signal peptide" evidence="7">
    <location>
        <begin position="1"/>
        <end position="32"/>
    </location>
</feature>
<dbReference type="Gene3D" id="2.60.120.260">
    <property type="entry name" value="Galactose-binding domain-like"/>
    <property type="match status" value="1"/>
</dbReference>
<evidence type="ECO:0000256" key="4">
    <source>
        <dbReference type="ARBA" id="ARBA00022825"/>
    </source>
</evidence>
<gene>
    <name evidence="9" type="ordered locus">Snas_1559</name>
</gene>
<dbReference type="AlphaFoldDB" id="D3PWA5"/>
<comment type="similarity">
    <text evidence="1 6">Belongs to the peptidase S8 family.</text>
</comment>
<evidence type="ECO:0000256" key="2">
    <source>
        <dbReference type="ARBA" id="ARBA00022670"/>
    </source>
</evidence>
<protein>
    <submittedName>
        <fullName evidence="9">Peptidase S8 and S53 subtilisin kexin sedolisin</fullName>
    </submittedName>
</protein>
<dbReference type="InterPro" id="IPR037045">
    <property type="entry name" value="S8pro/Inhibitor_I9_sf"/>
</dbReference>
<dbReference type="eggNOG" id="COG4935">
    <property type="taxonomic scope" value="Bacteria"/>
</dbReference>
<dbReference type="Pfam" id="PF00082">
    <property type="entry name" value="Peptidase_S8"/>
    <property type="match status" value="1"/>
</dbReference>
<reference evidence="9 10" key="1">
    <citation type="journal article" date="2009" name="Stand. Genomic Sci.">
        <title>Complete genome sequence of Stackebrandtia nassauensis type strain (LLR-40K-21).</title>
        <authorList>
            <person name="Munk C."/>
            <person name="Lapidus A."/>
            <person name="Copeland A."/>
            <person name="Jando M."/>
            <person name="Mayilraj S."/>
            <person name="Glavina Del Rio T."/>
            <person name="Nolan M."/>
            <person name="Chen F."/>
            <person name="Lucas S."/>
            <person name="Tice H."/>
            <person name="Cheng J.F."/>
            <person name="Han C."/>
            <person name="Detter J.C."/>
            <person name="Bruce D."/>
            <person name="Goodwin L."/>
            <person name="Chain P."/>
            <person name="Pitluck S."/>
            <person name="Goker M."/>
            <person name="Ovchinikova G."/>
            <person name="Pati A."/>
            <person name="Ivanova N."/>
            <person name="Mavromatis K."/>
            <person name="Chen A."/>
            <person name="Palaniappan K."/>
            <person name="Land M."/>
            <person name="Hauser L."/>
            <person name="Chang Y.J."/>
            <person name="Jeffries C.D."/>
            <person name="Bristow J."/>
            <person name="Eisen J.A."/>
            <person name="Markowitz V."/>
            <person name="Hugenholtz P."/>
            <person name="Kyrpides N.C."/>
            <person name="Klenk H.P."/>
        </authorList>
    </citation>
    <scope>NUCLEOTIDE SEQUENCE [LARGE SCALE GENOMIC DNA]</scope>
    <source>
        <strain evidence="10">DSM 44728 / CIP 108903 / NRRL B-16338 / NBRC 102104 / LLR-40K-21</strain>
    </source>
</reference>
<dbReference type="SUPFAM" id="SSF52743">
    <property type="entry name" value="Subtilisin-like"/>
    <property type="match status" value="1"/>
</dbReference>
<dbReference type="MEROPS" id="S08.050"/>
<dbReference type="OrthoDB" id="9798386at2"/>
<feature type="active site" description="Charge relay system" evidence="5 6">
    <location>
        <position position="153"/>
    </location>
</feature>
<accession>D3PWA5</accession>
<dbReference type="InterPro" id="IPR008979">
    <property type="entry name" value="Galactose-bd-like_sf"/>
</dbReference>
<dbReference type="InterPro" id="IPR022398">
    <property type="entry name" value="Peptidase_S8_His-AS"/>
</dbReference>
<keyword evidence="4 6" id="KW-0720">Serine protease</keyword>
<proteinExistence type="inferred from homology"/>
<dbReference type="InterPro" id="IPR023828">
    <property type="entry name" value="Peptidase_S8_Ser-AS"/>
</dbReference>
<dbReference type="Pfam" id="PF01483">
    <property type="entry name" value="P_proprotein"/>
    <property type="match status" value="1"/>
</dbReference>
<dbReference type="GO" id="GO:0005615">
    <property type="term" value="C:extracellular space"/>
    <property type="evidence" value="ECO:0007669"/>
    <property type="project" value="TreeGrafter"/>
</dbReference>
<feature type="domain" description="P/Homo B" evidence="8">
    <location>
        <begin position="397"/>
        <end position="514"/>
    </location>
</feature>
<dbReference type="Gene3D" id="3.40.50.200">
    <property type="entry name" value="Peptidase S8/S53 domain"/>
    <property type="match status" value="1"/>
</dbReference>
<keyword evidence="3 6" id="KW-0378">Hydrolase</keyword>
<evidence type="ECO:0000256" key="5">
    <source>
        <dbReference type="PIRSR" id="PIRSR615500-1"/>
    </source>
</evidence>
<dbReference type="EMBL" id="CP001778">
    <property type="protein sequence ID" value="ADD41262.1"/>
    <property type="molecule type" value="Genomic_DNA"/>
</dbReference>
<dbReference type="STRING" id="446470.Snas_1559"/>
<name>D3PWA5_STANL</name>
<evidence type="ECO:0000256" key="6">
    <source>
        <dbReference type="PROSITE-ProRule" id="PRU01240"/>
    </source>
</evidence>
<dbReference type="PANTHER" id="PTHR43806">
    <property type="entry name" value="PEPTIDASE S8"/>
    <property type="match status" value="1"/>
</dbReference>
<evidence type="ECO:0000313" key="10">
    <source>
        <dbReference type="Proteomes" id="UP000000844"/>
    </source>
</evidence>
<dbReference type="FunFam" id="3.40.50.200:FF:000014">
    <property type="entry name" value="Proteinase K"/>
    <property type="match status" value="1"/>
</dbReference>
<evidence type="ECO:0000256" key="7">
    <source>
        <dbReference type="SAM" id="SignalP"/>
    </source>
</evidence>
<evidence type="ECO:0000256" key="1">
    <source>
        <dbReference type="ARBA" id="ARBA00011073"/>
    </source>
</evidence>
<dbReference type="InterPro" id="IPR036852">
    <property type="entry name" value="Peptidase_S8/S53_dom_sf"/>
</dbReference>